<accession>A0A5B7HI13</accession>
<comment type="caution">
    <text evidence="1">The sequence shown here is derived from an EMBL/GenBank/DDBJ whole genome shotgun (WGS) entry which is preliminary data.</text>
</comment>
<organism evidence="1 2">
    <name type="scientific">Portunus trituberculatus</name>
    <name type="common">Swimming crab</name>
    <name type="synonym">Neptunus trituberculatus</name>
    <dbReference type="NCBI Taxonomy" id="210409"/>
    <lineage>
        <taxon>Eukaryota</taxon>
        <taxon>Metazoa</taxon>
        <taxon>Ecdysozoa</taxon>
        <taxon>Arthropoda</taxon>
        <taxon>Crustacea</taxon>
        <taxon>Multicrustacea</taxon>
        <taxon>Malacostraca</taxon>
        <taxon>Eumalacostraca</taxon>
        <taxon>Eucarida</taxon>
        <taxon>Decapoda</taxon>
        <taxon>Pleocyemata</taxon>
        <taxon>Brachyura</taxon>
        <taxon>Eubrachyura</taxon>
        <taxon>Portunoidea</taxon>
        <taxon>Portunidae</taxon>
        <taxon>Portuninae</taxon>
        <taxon>Portunus</taxon>
    </lineage>
</organism>
<dbReference type="AlphaFoldDB" id="A0A5B7HI13"/>
<protein>
    <submittedName>
        <fullName evidence="1">Uncharacterized protein</fullName>
    </submittedName>
</protein>
<dbReference type="Proteomes" id="UP000324222">
    <property type="component" value="Unassembled WGS sequence"/>
</dbReference>
<proteinExistence type="predicted"/>
<sequence>MAGRTLRPAVLHRLLFCRHAQIQKSRHFLSANYRCDESWNKRLENPLVSNINLGKSYVQ</sequence>
<gene>
    <name evidence="1" type="ORF">E2C01_066768</name>
</gene>
<evidence type="ECO:0000313" key="1">
    <source>
        <dbReference type="EMBL" id="MPC72461.1"/>
    </source>
</evidence>
<name>A0A5B7HI13_PORTR</name>
<dbReference type="EMBL" id="VSRR010034775">
    <property type="protein sequence ID" value="MPC72461.1"/>
    <property type="molecule type" value="Genomic_DNA"/>
</dbReference>
<keyword evidence="2" id="KW-1185">Reference proteome</keyword>
<evidence type="ECO:0000313" key="2">
    <source>
        <dbReference type="Proteomes" id="UP000324222"/>
    </source>
</evidence>
<reference evidence="1 2" key="1">
    <citation type="submission" date="2019-05" db="EMBL/GenBank/DDBJ databases">
        <title>Another draft genome of Portunus trituberculatus and its Hox gene families provides insights of decapod evolution.</title>
        <authorList>
            <person name="Jeong J.-H."/>
            <person name="Song I."/>
            <person name="Kim S."/>
            <person name="Choi T."/>
            <person name="Kim D."/>
            <person name="Ryu S."/>
            <person name="Kim W."/>
        </authorList>
    </citation>
    <scope>NUCLEOTIDE SEQUENCE [LARGE SCALE GENOMIC DNA]</scope>
    <source>
        <tissue evidence="1">Muscle</tissue>
    </source>
</reference>